<dbReference type="Proteomes" id="UP000285301">
    <property type="component" value="Unassembled WGS sequence"/>
</dbReference>
<feature type="transmembrane region" description="Helical" evidence="5">
    <location>
        <begin position="85"/>
        <end position="118"/>
    </location>
</feature>
<evidence type="ECO:0000256" key="5">
    <source>
        <dbReference type="SAM" id="Phobius"/>
    </source>
</evidence>
<dbReference type="PANTHER" id="PTHR21284">
    <property type="entry name" value="EG:80H7.2 PROTEIN"/>
    <property type="match status" value="1"/>
</dbReference>
<comment type="subcellular location">
    <subcellularLocation>
        <location evidence="1">Membrane</location>
        <topology evidence="1">Multi-pass membrane protein</topology>
    </subcellularLocation>
</comment>
<evidence type="ECO:0000256" key="3">
    <source>
        <dbReference type="ARBA" id="ARBA00022989"/>
    </source>
</evidence>
<keyword evidence="3 5" id="KW-1133">Transmembrane helix</keyword>
<feature type="transmembrane region" description="Helical" evidence="5">
    <location>
        <begin position="171"/>
        <end position="190"/>
    </location>
</feature>
<feature type="transmembrane region" description="Helical" evidence="5">
    <location>
        <begin position="9"/>
        <end position="32"/>
    </location>
</feature>
<proteinExistence type="predicted"/>
<evidence type="ECO:0000256" key="2">
    <source>
        <dbReference type="ARBA" id="ARBA00022692"/>
    </source>
</evidence>
<protein>
    <submittedName>
        <fullName evidence="6">Claudin domain containing protein-like protein</fullName>
    </submittedName>
</protein>
<accession>A0A443RAZ0</accession>
<sequence>MARKSDARIAAIAVTGFAFIVTVIAFFTPYWLASERRFYGSEFDKLGLWETCFRSIHSKDDLEMRKFYSGCRWIFAEEYRNLNDLLFPAFFVITQVFYTLGFIALLISVIILLSVQLCAILENQIKAFKYLALVMFFCALFSTIAVVVFGIRGDDEGWMPEPEHNFLSWSFALAVVGTFFEWVAFILYWIENRILVKKDLKRQHQMYGMEPLAVKVCA</sequence>
<organism evidence="6 7">
    <name type="scientific">Dinothrombium tinctorium</name>
    <dbReference type="NCBI Taxonomy" id="1965070"/>
    <lineage>
        <taxon>Eukaryota</taxon>
        <taxon>Metazoa</taxon>
        <taxon>Ecdysozoa</taxon>
        <taxon>Arthropoda</taxon>
        <taxon>Chelicerata</taxon>
        <taxon>Arachnida</taxon>
        <taxon>Acari</taxon>
        <taxon>Acariformes</taxon>
        <taxon>Trombidiformes</taxon>
        <taxon>Prostigmata</taxon>
        <taxon>Anystina</taxon>
        <taxon>Parasitengona</taxon>
        <taxon>Trombidioidea</taxon>
        <taxon>Trombidiidae</taxon>
        <taxon>Dinothrombium</taxon>
    </lineage>
</organism>
<dbReference type="GO" id="GO:0035151">
    <property type="term" value="P:regulation of tube size, open tracheal system"/>
    <property type="evidence" value="ECO:0007669"/>
    <property type="project" value="TreeGrafter"/>
</dbReference>
<name>A0A443RAZ0_9ACAR</name>
<comment type="caution">
    <text evidence="6">The sequence shown here is derived from an EMBL/GenBank/DDBJ whole genome shotgun (WGS) entry which is preliminary data.</text>
</comment>
<keyword evidence="7" id="KW-1185">Reference proteome</keyword>
<dbReference type="EMBL" id="NCKU01001317">
    <property type="protein sequence ID" value="RWS12448.1"/>
    <property type="molecule type" value="Genomic_DNA"/>
</dbReference>
<dbReference type="STRING" id="1965070.A0A443RAZ0"/>
<evidence type="ECO:0000313" key="7">
    <source>
        <dbReference type="Proteomes" id="UP000285301"/>
    </source>
</evidence>
<dbReference type="Gene3D" id="1.20.140.150">
    <property type="match status" value="1"/>
</dbReference>
<reference evidence="6 7" key="1">
    <citation type="journal article" date="2018" name="Gigascience">
        <title>Genomes of trombidid mites reveal novel predicted allergens and laterally-transferred genes associated with secondary metabolism.</title>
        <authorList>
            <person name="Dong X."/>
            <person name="Chaisiri K."/>
            <person name="Xia D."/>
            <person name="Armstrong S.D."/>
            <person name="Fang Y."/>
            <person name="Donnelly M.J."/>
            <person name="Kadowaki T."/>
            <person name="McGarry J.W."/>
            <person name="Darby A.C."/>
            <person name="Makepeace B.L."/>
        </authorList>
    </citation>
    <scope>NUCLEOTIDE SEQUENCE [LARGE SCALE GENOMIC DNA]</scope>
    <source>
        <strain evidence="6">UoL-WK</strain>
    </source>
</reference>
<evidence type="ECO:0000313" key="6">
    <source>
        <dbReference type="EMBL" id="RWS12448.1"/>
    </source>
</evidence>
<dbReference type="GO" id="GO:0016020">
    <property type="term" value="C:membrane"/>
    <property type="evidence" value="ECO:0007669"/>
    <property type="project" value="UniProtKB-SubCell"/>
</dbReference>
<keyword evidence="2 5" id="KW-0812">Transmembrane</keyword>
<gene>
    <name evidence="6" type="ORF">B4U79_12998</name>
</gene>
<dbReference type="Pfam" id="PF13903">
    <property type="entry name" value="Claudin_2"/>
    <property type="match status" value="1"/>
</dbReference>
<dbReference type="OrthoDB" id="10062378at2759"/>
<evidence type="ECO:0000256" key="1">
    <source>
        <dbReference type="ARBA" id="ARBA00004141"/>
    </source>
</evidence>
<evidence type="ECO:0000256" key="4">
    <source>
        <dbReference type="ARBA" id="ARBA00023136"/>
    </source>
</evidence>
<dbReference type="AlphaFoldDB" id="A0A443RAZ0"/>
<dbReference type="GO" id="GO:0005918">
    <property type="term" value="C:septate junction"/>
    <property type="evidence" value="ECO:0007669"/>
    <property type="project" value="TreeGrafter"/>
</dbReference>
<dbReference type="PANTHER" id="PTHR21284:SF6">
    <property type="entry name" value="SINUOUS"/>
    <property type="match status" value="1"/>
</dbReference>
<dbReference type="InterPro" id="IPR004031">
    <property type="entry name" value="PMP22/EMP/MP20/Claudin"/>
</dbReference>
<feature type="transmembrane region" description="Helical" evidence="5">
    <location>
        <begin position="130"/>
        <end position="151"/>
    </location>
</feature>
<keyword evidence="4 5" id="KW-0472">Membrane</keyword>
<dbReference type="GO" id="GO:0019991">
    <property type="term" value="P:septate junction assembly"/>
    <property type="evidence" value="ECO:0007669"/>
    <property type="project" value="TreeGrafter"/>
</dbReference>